<dbReference type="AlphaFoldDB" id="A0A192A6D3"/>
<sequence>MESIEILLGQTAEHFRCAKDAIRAICMSKPELAMALAKKLNTEYRREEAYRAIAVNLAKGRLHNISANVICECIQAVQNEREREELIVRVLGAICQNLKENGVEPVDPRLLVLWKQSKFSYKRLEAIVLTYKIHLLAHSVTPIMELLTEAERIWSDVPPGGFKWRLGFWVVRELAPVDKVLAKEWLMRVRGELKIDRSLSIAGNSHLYFMTLLVSRAATAVIGAVPGDYEKIINKLDSYVEIISLQEDRAAIWNSVSVALHFQKQRNLSGRIVKDKIEPLLSQNFENNSLVKHSLISIVSPALYLNHPAGANALINQISYQAGRDAARSVVCNVIFRKQCASLPFQDRVNSEFSLDYSEASDILALLKQVRTDSHIYNVVSDLCASLAAKKNRGVLRKSQLTDILTEVSVIISSQLPDRNNIQHDGFLIACQAHLLKCRLALGIGGEKNDWKALLSAAEKITNAADRVIVVSIVASCAGRVEPFVDAGWFTRLRSDVALIPSDVDHLDRLRWAAEILESSDKNVARILLRDAMNFANQLGESDKVDSVRQKVLDLAHNIDPAFCDELIDLLDDDEAKIVKKDLKHYSKILNCRKEAASGIDRFQTDGLNVDDLIEISFRNLAALNAGRQLAQPTKDFVGLVRKIRYNPVDQAYPIWQWILENGLRKATQQAGPKILPSVFDALSAAADVALVLVRRSEVAERADPVHNSDSVGPGDREVVYSRIQQWVASDAIRKIQISDPFFGPDDLDIIKAIAEVRPDLEIEILTSRKQMTQRVRDGDIEEAFRDAWDDLCEQPPPATEIVVIGFGAAGEHPIHDRWIVAESTGLRLGTSANSLGYLRISEISELDEEQAFDRARQIRNVLQRNTRDWQGHRLTKTRFSL</sequence>
<accession>A0A192A6D3</accession>
<evidence type="ECO:0000313" key="2">
    <source>
        <dbReference type="Proteomes" id="UP000078572"/>
    </source>
</evidence>
<dbReference type="Proteomes" id="UP000078572">
    <property type="component" value="Chromosome 2"/>
</dbReference>
<keyword evidence="2" id="KW-1185">Reference proteome</keyword>
<protein>
    <submittedName>
        <fullName evidence="1">Uncharacterized protein</fullName>
    </submittedName>
</protein>
<name>A0A192A6D3_9RALS</name>
<evidence type="ECO:0000313" key="1">
    <source>
        <dbReference type="EMBL" id="ANJ75847.1"/>
    </source>
</evidence>
<proteinExistence type="predicted"/>
<gene>
    <name evidence="1" type="ORF">A9Y76_25635</name>
</gene>
<dbReference type="EMBL" id="CP016023">
    <property type="protein sequence ID" value="ANJ75847.1"/>
    <property type="molecule type" value="Genomic_DNA"/>
</dbReference>
<reference evidence="2" key="1">
    <citation type="submission" date="2016-06" db="EMBL/GenBank/DDBJ databases">
        <authorList>
            <person name="Xu Y."/>
            <person name="Nagy A."/>
            <person name="Yan X."/>
            <person name="Kim S.W."/>
            <person name="Haley B."/>
            <person name="Liu N.T."/>
            <person name="Nou X."/>
        </authorList>
    </citation>
    <scope>NUCLEOTIDE SEQUENCE [LARGE SCALE GENOMIC DNA]</scope>
    <source>
        <strain evidence="2">ATCC 49129</strain>
    </source>
</reference>
<organism evidence="1 2">
    <name type="scientific">Ralstonia insidiosa</name>
    <dbReference type="NCBI Taxonomy" id="190721"/>
    <lineage>
        <taxon>Bacteria</taxon>
        <taxon>Pseudomonadati</taxon>
        <taxon>Pseudomonadota</taxon>
        <taxon>Betaproteobacteria</taxon>
        <taxon>Burkholderiales</taxon>
        <taxon>Burkholderiaceae</taxon>
        <taxon>Ralstonia</taxon>
    </lineage>
</organism>